<evidence type="ECO:0000313" key="7">
    <source>
        <dbReference type="EMBL" id="TQS39517.1"/>
    </source>
</evidence>
<keyword evidence="4" id="KW-0378">Hydrolase</keyword>
<evidence type="ECO:0000256" key="2">
    <source>
        <dbReference type="ARBA" id="ARBA00006676"/>
    </source>
</evidence>
<keyword evidence="8" id="KW-1185">Reference proteome</keyword>
<comment type="cofactor">
    <cofactor evidence="1">
        <name>Zn(2+)</name>
        <dbReference type="ChEBI" id="CHEBI:29105"/>
    </cofactor>
</comment>
<dbReference type="InterPro" id="IPR032466">
    <property type="entry name" value="Metal_Hydrolase"/>
</dbReference>
<dbReference type="GO" id="GO:0016814">
    <property type="term" value="F:hydrolase activity, acting on carbon-nitrogen (but not peptide) bonds, in cyclic amidines"/>
    <property type="evidence" value="ECO:0007669"/>
    <property type="project" value="UniProtKB-ARBA"/>
</dbReference>
<dbReference type="Gene3D" id="3.20.20.140">
    <property type="entry name" value="Metal-dependent hydrolases"/>
    <property type="match status" value="1"/>
</dbReference>
<dbReference type="PANTHER" id="PTHR43114">
    <property type="entry name" value="ADENINE DEAMINASE"/>
    <property type="match status" value="1"/>
</dbReference>
<keyword evidence="5" id="KW-0862">Zinc</keyword>
<reference evidence="7 8" key="1">
    <citation type="submission" date="2019-07" db="EMBL/GenBank/DDBJ databases">
        <title>Cryptosporangium phraense sp. nov., isolated from plant litter.</title>
        <authorList>
            <person name="Suriyachadkun C."/>
        </authorList>
    </citation>
    <scope>NUCLEOTIDE SEQUENCE [LARGE SCALE GENOMIC DNA]</scope>
    <source>
        <strain evidence="7 8">A-T 5661</strain>
    </source>
</reference>
<comment type="similarity">
    <text evidence="2">Belongs to the metallo-dependent hydrolases superfamily. Adenosine and AMP deaminases family.</text>
</comment>
<organism evidence="7 8">
    <name type="scientific">Cryptosporangium phraense</name>
    <dbReference type="NCBI Taxonomy" id="2593070"/>
    <lineage>
        <taxon>Bacteria</taxon>
        <taxon>Bacillati</taxon>
        <taxon>Actinomycetota</taxon>
        <taxon>Actinomycetes</taxon>
        <taxon>Cryptosporangiales</taxon>
        <taxon>Cryptosporangiaceae</taxon>
        <taxon>Cryptosporangium</taxon>
    </lineage>
</organism>
<dbReference type="PANTHER" id="PTHR43114:SF6">
    <property type="entry name" value="ADENINE DEAMINASE"/>
    <property type="match status" value="1"/>
</dbReference>
<dbReference type="GO" id="GO:0019239">
    <property type="term" value="F:deaminase activity"/>
    <property type="evidence" value="ECO:0007669"/>
    <property type="project" value="InterPro"/>
</dbReference>
<evidence type="ECO:0000256" key="3">
    <source>
        <dbReference type="ARBA" id="ARBA00022723"/>
    </source>
</evidence>
<sequence>MPRDLVGLPKVHVHVHLDGSYPLTAVRALAGPAFEVPTSFPDVWSFFDAYGTVPPLVRTVDDLATLCRALVRAEAANGVLFLEPAIEPQLYAPRLGSLETVTRAIVDALQRAGDEAGIQVGANLTVNTDQDLPIADELARIAAKLDGITAFGTAGFVEPAGLGRFAGAAARARDAGLQIVAHAGQTGGPDSVREALDDLGATRLSHGIRSVEDPALLARLSDEQVVCDVAPVSNVRLGIVPTLAVHPAPALVAAGVPVTLNADDELWFGHSVVDQYRIAREEWGLSDAELAGIARAGLLIHGLNEDTRQRYLNALDDWLD</sequence>
<evidence type="ECO:0000259" key="6">
    <source>
        <dbReference type="Pfam" id="PF00962"/>
    </source>
</evidence>
<dbReference type="Proteomes" id="UP000317982">
    <property type="component" value="Unassembled WGS sequence"/>
</dbReference>
<dbReference type="AlphaFoldDB" id="A0A545ADU9"/>
<dbReference type="Pfam" id="PF00962">
    <property type="entry name" value="A_deaminase"/>
    <property type="match status" value="1"/>
</dbReference>
<feature type="domain" description="Adenosine deaminase" evidence="6">
    <location>
        <begin position="9"/>
        <end position="318"/>
    </location>
</feature>
<evidence type="ECO:0000256" key="4">
    <source>
        <dbReference type="ARBA" id="ARBA00022801"/>
    </source>
</evidence>
<dbReference type="InParanoid" id="A0A545ADU9"/>
<evidence type="ECO:0000313" key="8">
    <source>
        <dbReference type="Proteomes" id="UP000317982"/>
    </source>
</evidence>
<name>A0A545ADU9_9ACTN</name>
<dbReference type="GO" id="GO:0046872">
    <property type="term" value="F:metal ion binding"/>
    <property type="evidence" value="ECO:0007669"/>
    <property type="project" value="UniProtKB-KW"/>
</dbReference>
<dbReference type="SUPFAM" id="SSF51556">
    <property type="entry name" value="Metallo-dependent hydrolases"/>
    <property type="match status" value="1"/>
</dbReference>
<proteinExistence type="inferred from homology"/>
<keyword evidence="3" id="KW-0479">Metal-binding</keyword>
<dbReference type="InterPro" id="IPR001365">
    <property type="entry name" value="A_deaminase_dom"/>
</dbReference>
<dbReference type="EMBL" id="VIRS01000071">
    <property type="protein sequence ID" value="TQS39517.1"/>
    <property type="molecule type" value="Genomic_DNA"/>
</dbReference>
<comment type="caution">
    <text evidence="7">The sequence shown here is derived from an EMBL/GenBank/DDBJ whole genome shotgun (WGS) entry which is preliminary data.</text>
</comment>
<dbReference type="OrthoDB" id="105475at2"/>
<accession>A0A545ADU9</accession>
<gene>
    <name evidence="7" type="ORF">FL583_39610</name>
</gene>
<dbReference type="RefSeq" id="WP_142710071.1">
    <property type="nucleotide sequence ID" value="NZ_VIRS01000071.1"/>
</dbReference>
<evidence type="ECO:0000256" key="5">
    <source>
        <dbReference type="ARBA" id="ARBA00022833"/>
    </source>
</evidence>
<protein>
    <submittedName>
        <fullName evidence="7">Adenosine deaminase family protein</fullName>
    </submittedName>
</protein>
<evidence type="ECO:0000256" key="1">
    <source>
        <dbReference type="ARBA" id="ARBA00001947"/>
    </source>
</evidence>
<dbReference type="InterPro" id="IPR006330">
    <property type="entry name" value="Ado/ade_deaminase"/>
</dbReference>